<dbReference type="GO" id="GO:0005886">
    <property type="term" value="C:plasma membrane"/>
    <property type="evidence" value="ECO:0007669"/>
    <property type="project" value="TreeGrafter"/>
</dbReference>
<accession>A0A7Z0WLF5</accession>
<dbReference type="RefSeq" id="WP_075133888.1">
    <property type="nucleotide sequence ID" value="NZ_MSIF01000007.1"/>
</dbReference>
<organism evidence="2 3">
    <name type="scientific">Actinophytocola xinjiangensis</name>
    <dbReference type="NCBI Taxonomy" id="485602"/>
    <lineage>
        <taxon>Bacteria</taxon>
        <taxon>Bacillati</taxon>
        <taxon>Actinomycetota</taxon>
        <taxon>Actinomycetes</taxon>
        <taxon>Pseudonocardiales</taxon>
        <taxon>Pseudonocardiaceae</taxon>
    </lineage>
</organism>
<comment type="caution">
    <text evidence="2">The sequence shown here is derived from an EMBL/GenBank/DDBJ whole genome shotgun (WGS) entry which is preliminary data.</text>
</comment>
<dbReference type="Pfam" id="PF11716">
    <property type="entry name" value="MDMPI_N"/>
    <property type="match status" value="1"/>
</dbReference>
<feature type="domain" description="Mycothiol-dependent maleylpyruvate isomerase metal-binding" evidence="1">
    <location>
        <begin position="12"/>
        <end position="128"/>
    </location>
</feature>
<dbReference type="InterPro" id="IPR034660">
    <property type="entry name" value="DinB/YfiT-like"/>
</dbReference>
<dbReference type="NCBIfam" id="TIGR03083">
    <property type="entry name" value="maleylpyruvate isomerase family mycothiol-dependent enzyme"/>
    <property type="match status" value="1"/>
</dbReference>
<proteinExistence type="predicted"/>
<name>A0A7Z0WLF5_9PSEU</name>
<sequence>MDLAQLAEGLSAHTTGFTTAVAGADPDVTVPTCPEWTLRVLVGHVGQAQRWAADIVRSGPSPVPDPTDADPGSVADWPDWLRTGADELTDAVLAAGDRPVWTFFGDRPAVFWLRRMVHDLVVHHADAAATTGAPFGVSPALAGDAISEWLEVLCHPATLDLRPGFEKLRGTGQTLQLRPDTGPGWLITRVPDGVRWARATTDADVTLSGPVQDLVLVLTRRAPVDRVAVAGDRDLVDHWLANTLA</sequence>
<dbReference type="PANTHER" id="PTHR40758:SF1">
    <property type="entry name" value="CONSERVED PROTEIN"/>
    <property type="match status" value="1"/>
</dbReference>
<evidence type="ECO:0000259" key="1">
    <source>
        <dbReference type="Pfam" id="PF11716"/>
    </source>
</evidence>
<dbReference type="InterPro" id="IPR024344">
    <property type="entry name" value="MDMPI_metal-binding"/>
</dbReference>
<evidence type="ECO:0000313" key="3">
    <source>
        <dbReference type="Proteomes" id="UP000185696"/>
    </source>
</evidence>
<keyword evidence="3" id="KW-1185">Reference proteome</keyword>
<evidence type="ECO:0000313" key="2">
    <source>
        <dbReference type="EMBL" id="OLF10167.1"/>
    </source>
</evidence>
<dbReference type="Proteomes" id="UP000185696">
    <property type="component" value="Unassembled WGS sequence"/>
</dbReference>
<dbReference type="AlphaFoldDB" id="A0A7Z0WLF5"/>
<dbReference type="OrthoDB" id="3671213at2"/>
<dbReference type="InterPro" id="IPR017517">
    <property type="entry name" value="Maleyloyr_isom"/>
</dbReference>
<dbReference type="EMBL" id="MSIF01000007">
    <property type="protein sequence ID" value="OLF10167.1"/>
    <property type="molecule type" value="Genomic_DNA"/>
</dbReference>
<protein>
    <recommendedName>
        <fullName evidence="1">Mycothiol-dependent maleylpyruvate isomerase metal-binding domain-containing protein</fullName>
    </recommendedName>
</protein>
<dbReference type="PANTHER" id="PTHR40758">
    <property type="entry name" value="CONSERVED PROTEIN"/>
    <property type="match status" value="1"/>
</dbReference>
<reference evidence="2 3" key="1">
    <citation type="submission" date="2016-12" db="EMBL/GenBank/DDBJ databases">
        <title>The draft genome sequence of Actinophytocola xinjiangensis.</title>
        <authorList>
            <person name="Wang W."/>
            <person name="Yuan L."/>
        </authorList>
    </citation>
    <scope>NUCLEOTIDE SEQUENCE [LARGE SCALE GENOMIC DNA]</scope>
    <source>
        <strain evidence="2 3">CGMCC 4.4663</strain>
    </source>
</reference>
<gene>
    <name evidence="2" type="ORF">BLA60_17125</name>
</gene>
<dbReference type="GO" id="GO:0046872">
    <property type="term" value="F:metal ion binding"/>
    <property type="evidence" value="ECO:0007669"/>
    <property type="project" value="InterPro"/>
</dbReference>
<dbReference type="SUPFAM" id="SSF109854">
    <property type="entry name" value="DinB/YfiT-like putative metalloenzymes"/>
    <property type="match status" value="1"/>
</dbReference>